<dbReference type="RefSeq" id="XP_029362940.1">
    <property type="nucleotide sequence ID" value="XM_029507080.1"/>
</dbReference>
<feature type="region of interest" description="Disordered" evidence="7">
    <location>
        <begin position="245"/>
        <end position="273"/>
    </location>
</feature>
<dbReference type="PANTHER" id="PTHR31247:SF17">
    <property type="entry name" value="DUF4203 DOMAIN-CONTAINING PROTEIN"/>
    <property type="match status" value="1"/>
</dbReference>
<gene>
    <name evidence="10" type="primary">LOC115046599</name>
</gene>
<evidence type="ECO:0000256" key="5">
    <source>
        <dbReference type="ARBA" id="ARBA00023136"/>
    </source>
</evidence>
<reference evidence="10" key="2">
    <citation type="submission" date="2025-08" db="UniProtKB">
        <authorList>
            <consortium name="Ensembl"/>
        </authorList>
    </citation>
    <scope>IDENTIFICATION</scope>
</reference>
<proteinExistence type="inferred from homology"/>
<dbReference type="PANTHER" id="PTHR31247">
    <property type="entry name" value="TRANSMEMBRANE PROTEIN 198 FAMILY MEMBER"/>
    <property type="match status" value="1"/>
</dbReference>
<evidence type="ECO:0000256" key="8">
    <source>
        <dbReference type="SAM" id="Phobius"/>
    </source>
</evidence>
<dbReference type="InterPro" id="IPR040236">
    <property type="entry name" value="TMEM198"/>
</dbReference>
<evidence type="ECO:0000256" key="7">
    <source>
        <dbReference type="SAM" id="MobiDB-lite"/>
    </source>
</evidence>
<feature type="transmembrane region" description="Helical" evidence="8">
    <location>
        <begin position="58"/>
        <end position="77"/>
    </location>
</feature>
<evidence type="ECO:0000256" key="1">
    <source>
        <dbReference type="ARBA" id="ARBA00004141"/>
    </source>
</evidence>
<evidence type="ECO:0000313" key="10">
    <source>
        <dbReference type="Ensembl" id="ENSENLP00000002526.1"/>
    </source>
</evidence>
<keyword evidence="5 8" id="KW-0472">Membrane</keyword>
<feature type="transmembrane region" description="Helical" evidence="8">
    <location>
        <begin position="89"/>
        <end position="109"/>
    </location>
</feature>
<reference evidence="10" key="1">
    <citation type="submission" date="2021-04" db="EMBL/GenBank/DDBJ databases">
        <authorList>
            <consortium name="Wellcome Sanger Institute Data Sharing"/>
        </authorList>
    </citation>
    <scope>NUCLEOTIDE SEQUENCE [LARGE SCALE GENOMIC DNA]</scope>
</reference>
<evidence type="ECO:0000256" key="2">
    <source>
        <dbReference type="ARBA" id="ARBA00006244"/>
    </source>
</evidence>
<dbReference type="Ensembl" id="ENSENLT00000002705.1">
    <property type="protein sequence ID" value="ENSENLP00000002526.1"/>
    <property type="gene ID" value="ENSENLG00000001287.1"/>
</dbReference>
<accession>A0A665TIY4</accession>
<dbReference type="InParanoid" id="A0A665TIY4"/>
<dbReference type="GeneID" id="115046599"/>
<feature type="compositionally biased region" description="Basic residues" evidence="7">
    <location>
        <begin position="247"/>
        <end position="273"/>
    </location>
</feature>
<dbReference type="Pfam" id="PF13886">
    <property type="entry name" value="TM7S3_TM198"/>
    <property type="match status" value="1"/>
</dbReference>
<evidence type="ECO:0000256" key="6">
    <source>
        <dbReference type="ARBA" id="ARBA00049737"/>
    </source>
</evidence>
<dbReference type="OrthoDB" id="115781at2759"/>
<dbReference type="RefSeq" id="XP_029362941.1">
    <property type="nucleotide sequence ID" value="XM_029507081.1"/>
</dbReference>
<evidence type="ECO:0000256" key="4">
    <source>
        <dbReference type="ARBA" id="ARBA00022989"/>
    </source>
</evidence>
<keyword evidence="11" id="KW-1185">Reference proteome</keyword>
<dbReference type="InterPro" id="IPR025256">
    <property type="entry name" value="TM7S3/TM198-like_dom"/>
</dbReference>
<sequence>MAVPSVYITEEPGANLAEVDMCTLEINMKYEVIPSVVCSVCLSFGLIYCFFGYRCFRMVMFFSGFISGTAAMLLLYHNEPVLDVQLGPGTQAGIGLGLGVLCGLMTMLVPTMGLVLGGLQLGSLLSLAVLVVIGQFHSLTPIWVPLSAVLAAGITTAVVTLHWQKLFSVLYTSVFGATTVMLCVDYVVGTFVLPDQVYDMFCQVAPRPLCWFNWTITGICPVMSLIGVLVQWRFTAKGISHTEAANKRQKKHGTKHGYRECKRRPQTHRRRRPAPLKRYAGDVLAPSYLQSLQERQMGTGSSTSSVSTVTHALIDFDFETGSMVPLTAASPVFTV</sequence>
<comment type="similarity">
    <text evidence="2">Belongs to the TMEM198 family.</text>
</comment>
<name>A0A665TIY4_ECHNA</name>
<feature type="transmembrane region" description="Helical" evidence="8">
    <location>
        <begin position="32"/>
        <end position="51"/>
    </location>
</feature>
<feature type="transmembrane region" description="Helical" evidence="8">
    <location>
        <begin position="170"/>
        <end position="191"/>
    </location>
</feature>
<feature type="transmembrane region" description="Helical" evidence="8">
    <location>
        <begin position="116"/>
        <end position="136"/>
    </location>
</feature>
<dbReference type="OMA" id="PLCWYNW"/>
<feature type="domain" description="TM7S3/TM198-like" evidence="9">
    <location>
        <begin position="38"/>
        <end position="232"/>
    </location>
</feature>
<dbReference type="AlphaFoldDB" id="A0A665TIY4"/>
<keyword evidence="4 8" id="KW-1133">Transmembrane helix</keyword>
<reference evidence="10" key="3">
    <citation type="submission" date="2025-09" db="UniProtKB">
        <authorList>
            <consortium name="Ensembl"/>
        </authorList>
    </citation>
    <scope>IDENTIFICATION</scope>
</reference>
<feature type="transmembrane region" description="Helical" evidence="8">
    <location>
        <begin position="142"/>
        <end position="163"/>
    </location>
</feature>
<comment type="subcellular location">
    <subcellularLocation>
        <location evidence="1">Membrane</location>
        <topology evidence="1">Multi-pass membrane protein</topology>
    </subcellularLocation>
</comment>
<keyword evidence="3 8" id="KW-0812">Transmembrane</keyword>
<dbReference type="GO" id="GO:0005886">
    <property type="term" value="C:plasma membrane"/>
    <property type="evidence" value="ECO:0007669"/>
    <property type="project" value="TreeGrafter"/>
</dbReference>
<evidence type="ECO:0000313" key="11">
    <source>
        <dbReference type="Proteomes" id="UP000472264"/>
    </source>
</evidence>
<protein>
    <recommendedName>
        <fullName evidence="6">Transmembrane protein 198</fullName>
    </recommendedName>
</protein>
<organism evidence="10 11">
    <name type="scientific">Echeneis naucrates</name>
    <name type="common">Live sharksucker</name>
    <dbReference type="NCBI Taxonomy" id="173247"/>
    <lineage>
        <taxon>Eukaryota</taxon>
        <taxon>Metazoa</taxon>
        <taxon>Chordata</taxon>
        <taxon>Craniata</taxon>
        <taxon>Vertebrata</taxon>
        <taxon>Euteleostomi</taxon>
        <taxon>Actinopterygii</taxon>
        <taxon>Neopterygii</taxon>
        <taxon>Teleostei</taxon>
        <taxon>Neoteleostei</taxon>
        <taxon>Acanthomorphata</taxon>
        <taxon>Carangaria</taxon>
        <taxon>Carangiformes</taxon>
        <taxon>Echeneidae</taxon>
        <taxon>Echeneis</taxon>
    </lineage>
</organism>
<evidence type="ECO:0000256" key="3">
    <source>
        <dbReference type="ARBA" id="ARBA00022692"/>
    </source>
</evidence>
<feature type="transmembrane region" description="Helical" evidence="8">
    <location>
        <begin position="211"/>
        <end position="230"/>
    </location>
</feature>
<dbReference type="Proteomes" id="UP000472264">
    <property type="component" value="Chromosome 7"/>
</dbReference>
<evidence type="ECO:0000259" key="9">
    <source>
        <dbReference type="Pfam" id="PF13886"/>
    </source>
</evidence>